<keyword evidence="2" id="KW-1185">Reference proteome</keyword>
<dbReference type="Proteomes" id="UP000294588">
    <property type="component" value="Unassembled WGS sequence"/>
</dbReference>
<dbReference type="EMBL" id="SMOG01000001">
    <property type="protein sequence ID" value="TDF74678.1"/>
    <property type="molecule type" value="Genomic_DNA"/>
</dbReference>
<sequence>MNTRNQIITSYIIKILIVVLVVIISSFLYFRIDLSKSKSYTLGKATKETLHSLKDKVIVKVFASQDLPQELSTINRSLKDMLEEFARNSHNKFSFEYVRASNNKELIEQAKDYDIPAYSFTAYEDEKLVTKQVVFGLYLESAGKSSSMYLRPGMEQMMEYQLLKQINKLHPDNLPELTVFMDSLSMVHQYTNYSDALATFFLELMDNYRITYTDLNTRPKHTPVMLCLGTIDTLSTKQLYYLDQYLMQNGNIVMTQDRALMFLSERGSALALLDGPIFRLLEHYGIRIEPNIVLDMECEYGRGSGLGTIVPYPFIPRLRPNPKFPYTAGFPVITMNIASEINPVPDAKIKFEKVLQTSNHSNVLIGPDFRVDIAVQKGLDPGYLSQPPKTVAAEVSGTFHSFFHVALDDSTFYNSTDKSKIILFADSEFPLEFSAGAFIVLNAVDYLLGRNDMIKIRSPRDIYNELSAEVYMQKHQMQPAEQEKTISILNRYFRLTAIFLPVLLLALFGIIQASRHAAKIKYEEK</sequence>
<comment type="caution">
    <text evidence="1">The sequence shown here is derived from an EMBL/GenBank/DDBJ whole genome shotgun (WGS) entry which is preliminary data.</text>
</comment>
<evidence type="ECO:0000313" key="2">
    <source>
        <dbReference type="Proteomes" id="UP000294588"/>
    </source>
</evidence>
<organism evidence="1 2">
    <name type="scientific">Candidatus Syntrophosphaera thermopropionivorans</name>
    <dbReference type="NCBI Taxonomy" id="2593015"/>
    <lineage>
        <taxon>Bacteria</taxon>
        <taxon>Pseudomonadati</taxon>
        <taxon>Candidatus Cloacimonadota</taxon>
        <taxon>Candidatus Cloacimonadia</taxon>
        <taxon>Candidatus Cloacimonadales</taxon>
        <taxon>Candidatus Cloacimonadaceae</taxon>
        <taxon>Candidatus Syntrophosphaera</taxon>
    </lineage>
</organism>
<proteinExistence type="predicted"/>
<evidence type="ECO:0000313" key="1">
    <source>
        <dbReference type="EMBL" id="TDF74678.1"/>
    </source>
</evidence>
<name>A0AC61QL63_9BACT</name>
<gene>
    <name evidence="1" type="ORF">E0946_00925</name>
</gene>
<reference evidence="1" key="1">
    <citation type="submission" date="2019-03" db="EMBL/GenBank/DDBJ databases">
        <title>Candidatus Syntrophosphaera thermopropionivorans: a novel player in syntrophic propionate oxidation during anaerobic digestion.</title>
        <authorList>
            <person name="Dyksma S."/>
        </authorList>
    </citation>
    <scope>NUCLEOTIDE SEQUENCE</scope>
    <source>
        <strain evidence="1">W5</strain>
    </source>
</reference>
<accession>A0AC61QL63</accession>
<protein>
    <submittedName>
        <fullName evidence="1">Uncharacterized protein</fullName>
    </submittedName>
</protein>